<dbReference type="Proteomes" id="UP000282957">
    <property type="component" value="Unassembled WGS sequence"/>
</dbReference>
<comment type="caution">
    <text evidence="3">The sequence shown here is derived from an EMBL/GenBank/DDBJ whole genome shotgun (WGS) entry which is preliminary data.</text>
</comment>
<reference evidence="3 4" key="1">
    <citation type="submission" date="2019-01" db="EMBL/GenBank/DDBJ databases">
        <authorList>
            <person name="Chen W.-M."/>
        </authorList>
    </citation>
    <scope>NUCLEOTIDE SEQUENCE [LARGE SCALE GENOMIC DNA]</scope>
    <source>
        <strain evidence="3 4">CCP-6</strain>
    </source>
</reference>
<evidence type="ECO:0000256" key="1">
    <source>
        <dbReference type="SAM" id="MobiDB-lite"/>
    </source>
</evidence>
<protein>
    <submittedName>
        <fullName evidence="3">Uncharacterized protein</fullName>
    </submittedName>
</protein>
<dbReference type="OrthoDB" id="7225623at2"/>
<name>A0A437MDL4_9PROT</name>
<feature type="chain" id="PRO_5019281697" evidence="2">
    <location>
        <begin position="23"/>
        <end position="162"/>
    </location>
</feature>
<evidence type="ECO:0000313" key="3">
    <source>
        <dbReference type="EMBL" id="RVT95735.1"/>
    </source>
</evidence>
<keyword evidence="2" id="KW-0732">Signal</keyword>
<keyword evidence="4" id="KW-1185">Reference proteome</keyword>
<feature type="region of interest" description="Disordered" evidence="1">
    <location>
        <begin position="143"/>
        <end position="162"/>
    </location>
</feature>
<accession>A0A437MDL4</accession>
<evidence type="ECO:0000313" key="4">
    <source>
        <dbReference type="Proteomes" id="UP000282957"/>
    </source>
</evidence>
<evidence type="ECO:0000256" key="2">
    <source>
        <dbReference type="SAM" id="SignalP"/>
    </source>
</evidence>
<feature type="signal peptide" evidence="2">
    <location>
        <begin position="1"/>
        <end position="22"/>
    </location>
</feature>
<dbReference type="AlphaFoldDB" id="A0A437MDL4"/>
<organism evidence="3 4">
    <name type="scientific">Rhodovarius crocodyli</name>
    <dbReference type="NCBI Taxonomy" id="1979269"/>
    <lineage>
        <taxon>Bacteria</taxon>
        <taxon>Pseudomonadati</taxon>
        <taxon>Pseudomonadota</taxon>
        <taxon>Alphaproteobacteria</taxon>
        <taxon>Acetobacterales</taxon>
        <taxon>Roseomonadaceae</taxon>
        <taxon>Rhodovarius</taxon>
    </lineage>
</organism>
<sequence>MTNLSMLRVLLPALLLASCATPGTRVSEEARRRIVGMEANSFMACAGIPQRSRTLSDGSEIMSYEQTNASTGGVNLSAPFVGGVGFRIGASGSYCHTVVRVRQNRVISLNYTGDNDDVAGQNGVCAPQVRGCLRWLEEQDQLAASPPASAAPAGGTSGTSPR</sequence>
<dbReference type="RefSeq" id="WP_127788595.1">
    <property type="nucleotide sequence ID" value="NZ_SACL01000005.1"/>
</dbReference>
<dbReference type="EMBL" id="SACL01000005">
    <property type="protein sequence ID" value="RVT95735.1"/>
    <property type="molecule type" value="Genomic_DNA"/>
</dbReference>
<proteinExistence type="predicted"/>
<gene>
    <name evidence="3" type="ORF">EOD42_16210</name>
</gene>